<evidence type="ECO:0000313" key="5">
    <source>
        <dbReference type="Proteomes" id="UP000504603"/>
    </source>
</evidence>
<feature type="domain" description="SMP" evidence="4">
    <location>
        <begin position="129"/>
        <end position="185"/>
    </location>
</feature>
<dbReference type="KEGG" id="mcha:111009658"/>
<comment type="similarity">
    <text evidence="1">Belongs to the LEA type SMP family.</text>
</comment>
<gene>
    <name evidence="6 7" type="primary">LOC111009658</name>
</gene>
<evidence type="ECO:0000313" key="7">
    <source>
        <dbReference type="RefSeq" id="XP_022138501.1"/>
    </source>
</evidence>
<evidence type="ECO:0000259" key="4">
    <source>
        <dbReference type="Pfam" id="PF04927"/>
    </source>
</evidence>
<dbReference type="Pfam" id="PF04927">
    <property type="entry name" value="SMP"/>
    <property type="match status" value="3"/>
</dbReference>
<accession>A0A6J1C9L5</accession>
<evidence type="ECO:0000256" key="1">
    <source>
        <dbReference type="ARBA" id="ARBA00010733"/>
    </source>
</evidence>
<evidence type="ECO:0000256" key="2">
    <source>
        <dbReference type="ARBA" id="ARBA00022737"/>
    </source>
</evidence>
<organism evidence="5 6">
    <name type="scientific">Momordica charantia</name>
    <name type="common">Bitter gourd</name>
    <name type="synonym">Balsam pear</name>
    <dbReference type="NCBI Taxonomy" id="3673"/>
    <lineage>
        <taxon>Eukaryota</taxon>
        <taxon>Viridiplantae</taxon>
        <taxon>Streptophyta</taxon>
        <taxon>Embryophyta</taxon>
        <taxon>Tracheophyta</taxon>
        <taxon>Spermatophyta</taxon>
        <taxon>Magnoliopsida</taxon>
        <taxon>eudicotyledons</taxon>
        <taxon>Gunneridae</taxon>
        <taxon>Pentapetalae</taxon>
        <taxon>rosids</taxon>
        <taxon>fabids</taxon>
        <taxon>Cucurbitales</taxon>
        <taxon>Cucurbitaceae</taxon>
        <taxon>Momordiceae</taxon>
        <taxon>Momordica</taxon>
    </lineage>
</organism>
<dbReference type="Proteomes" id="UP000504603">
    <property type="component" value="Unplaced"/>
</dbReference>
<dbReference type="PANTHER" id="PTHR31174:SF7">
    <property type="entry name" value="LATE EMBRYOGENESIS ABUNDANT PROTEIN 31-RELATED"/>
    <property type="match status" value="1"/>
</dbReference>
<name>A0A6J1C9L5_MOMCH</name>
<protein>
    <submittedName>
        <fullName evidence="6 7">Late embryogenesis abundant protein D-34-like</fullName>
    </submittedName>
</protein>
<dbReference type="AlphaFoldDB" id="A0A6J1C9L5"/>
<proteinExistence type="inferred from homology"/>
<feature type="domain" description="SMP" evidence="4">
    <location>
        <begin position="194"/>
        <end position="252"/>
    </location>
</feature>
<reference evidence="6 7" key="1">
    <citation type="submission" date="2025-04" db="UniProtKB">
        <authorList>
            <consortium name="RefSeq"/>
        </authorList>
    </citation>
    <scope>IDENTIFICATION</scope>
    <source>
        <strain evidence="6 7">OHB3-1</strain>
    </source>
</reference>
<dbReference type="InterPro" id="IPR042971">
    <property type="entry name" value="LEA_SMP"/>
</dbReference>
<dbReference type="RefSeq" id="XP_022138501.1">
    <property type="nucleotide sequence ID" value="XM_022282809.1"/>
</dbReference>
<sequence length="257" mass="26574">MSQEQPRRGQQPEPIKYGDVFNVSGDLASKAIPPVDADMMQTAETMVFGHTQKGGPAAAMQSAATRNERSGLVGHEDVSDAARDQGVAVKETDVPGSRIITETVAGQIVGQFVEPTPFIGAVTVMQNAVTIGQTLEATAHTAGDKPVDQSDAAAIQAAEVRATGSNVVIPGGLAASAQSAASFNAGVSKDEDKIKLSDILMDATTRLPADKVVTKQDAEGVMCAELRNNARLAAHPGGVAESMTEAARLNETVNNAP</sequence>
<dbReference type="RefSeq" id="XP_022138500.1">
    <property type="nucleotide sequence ID" value="XM_022282808.1"/>
</dbReference>
<evidence type="ECO:0000313" key="6">
    <source>
        <dbReference type="RefSeq" id="XP_022138500.1"/>
    </source>
</evidence>
<keyword evidence="5" id="KW-1185">Reference proteome</keyword>
<keyword evidence="2" id="KW-0677">Repeat</keyword>
<feature type="domain" description="SMP" evidence="4">
    <location>
        <begin position="15"/>
        <end position="69"/>
    </location>
</feature>
<feature type="region of interest" description="Disordered" evidence="3">
    <location>
        <begin position="1"/>
        <end position="20"/>
    </location>
</feature>
<dbReference type="PANTHER" id="PTHR31174">
    <property type="entry name" value="SEED MATURATION FAMILY PROTEIN"/>
    <property type="match status" value="1"/>
</dbReference>
<dbReference type="OrthoDB" id="2014755at2759"/>
<feature type="compositionally biased region" description="Low complexity" evidence="3">
    <location>
        <begin position="1"/>
        <end position="14"/>
    </location>
</feature>
<dbReference type="GeneID" id="111009658"/>
<evidence type="ECO:0000256" key="3">
    <source>
        <dbReference type="SAM" id="MobiDB-lite"/>
    </source>
</evidence>
<dbReference type="InterPro" id="IPR007011">
    <property type="entry name" value="LEA_SMP_dom"/>
</dbReference>